<dbReference type="SMART" id="SM00908">
    <property type="entry name" value="Gal-bind_lectin"/>
    <property type="match status" value="1"/>
</dbReference>
<evidence type="ECO:0000256" key="3">
    <source>
        <dbReference type="SAM" id="MobiDB-lite"/>
    </source>
</evidence>
<dbReference type="Pfam" id="PF00337">
    <property type="entry name" value="Gal-bind_lectin"/>
    <property type="match status" value="1"/>
</dbReference>
<evidence type="ECO:0000259" key="4">
    <source>
        <dbReference type="PROSITE" id="PS51304"/>
    </source>
</evidence>
<dbReference type="InterPro" id="IPR044156">
    <property type="entry name" value="Galectin-like"/>
</dbReference>
<dbReference type="InterPro" id="IPR013320">
    <property type="entry name" value="ConA-like_dom_sf"/>
</dbReference>
<feature type="domain" description="Galectin" evidence="4">
    <location>
        <begin position="4"/>
        <end position="130"/>
    </location>
</feature>
<organism evidence="5 6">
    <name type="scientific">Panagrolaimus superbus</name>
    <dbReference type="NCBI Taxonomy" id="310955"/>
    <lineage>
        <taxon>Eukaryota</taxon>
        <taxon>Metazoa</taxon>
        <taxon>Ecdysozoa</taxon>
        <taxon>Nematoda</taxon>
        <taxon>Chromadorea</taxon>
        <taxon>Rhabditida</taxon>
        <taxon>Tylenchina</taxon>
        <taxon>Panagrolaimomorpha</taxon>
        <taxon>Panagrolaimoidea</taxon>
        <taxon>Panagrolaimidae</taxon>
        <taxon>Panagrolaimus</taxon>
    </lineage>
</organism>
<dbReference type="CDD" id="cd00070">
    <property type="entry name" value="GLECT"/>
    <property type="match status" value="1"/>
</dbReference>
<dbReference type="PANTHER" id="PTHR11346">
    <property type="entry name" value="GALECTIN"/>
    <property type="match status" value="1"/>
</dbReference>
<dbReference type="Gene3D" id="2.60.120.200">
    <property type="match status" value="1"/>
</dbReference>
<proteinExistence type="predicted"/>
<protein>
    <recommendedName>
        <fullName evidence="2">Galectin</fullName>
    </recommendedName>
</protein>
<feature type="compositionally biased region" description="Gly residues" evidence="3">
    <location>
        <begin position="172"/>
        <end position="199"/>
    </location>
</feature>
<dbReference type="PANTHER" id="PTHR11346:SF147">
    <property type="entry name" value="GALECTIN"/>
    <property type="match status" value="1"/>
</dbReference>
<evidence type="ECO:0000313" key="5">
    <source>
        <dbReference type="Proteomes" id="UP000887577"/>
    </source>
</evidence>
<dbReference type="WBParaSite" id="PSU_v2.g19802.t1">
    <property type="protein sequence ID" value="PSU_v2.g19802.t1"/>
    <property type="gene ID" value="PSU_v2.g19802"/>
</dbReference>
<dbReference type="InterPro" id="IPR001079">
    <property type="entry name" value="Galectin_CRD"/>
</dbReference>
<evidence type="ECO:0000256" key="1">
    <source>
        <dbReference type="ARBA" id="ARBA00022734"/>
    </source>
</evidence>
<dbReference type="SUPFAM" id="SSF49899">
    <property type="entry name" value="Concanavalin A-like lectins/glucanases"/>
    <property type="match status" value="1"/>
</dbReference>
<reference evidence="6" key="1">
    <citation type="submission" date="2022-11" db="UniProtKB">
        <authorList>
            <consortium name="WormBaseParasite"/>
        </authorList>
    </citation>
    <scope>IDENTIFICATION</scope>
</reference>
<name>A0A914YR01_9BILA</name>
<evidence type="ECO:0000313" key="6">
    <source>
        <dbReference type="WBParaSite" id="PSU_v2.g19802.t1"/>
    </source>
</evidence>
<sequence length="266" mass="28350">MIPFETPTSGGFAPNSEVIIHGRSEKGKHGAFVVEFGAGNDVALHLSFRYKAEHKLVMNTSVNGSWQKEERHANPVFEEHSFVLQVQCKPGEFIIWQKHHKLEFKHRMDPMLINSLRINGEVSVESIKFERFGQGAGSSPYANAPDPSAPSPNQYPPGQGGPYGDSSYQPNIGGGTHQTPHIGGGSYGGPPPNIGGGTNYGMPSYGAQQNPSGIGFGSGFDAAPPPNIGYGATPAPNAGGYYPSLNDNTPTPNSGYPSMRPNPNQF</sequence>
<dbReference type="PROSITE" id="PS51304">
    <property type="entry name" value="GALECTIN"/>
    <property type="match status" value="1"/>
</dbReference>
<dbReference type="AlphaFoldDB" id="A0A914YR01"/>
<evidence type="ECO:0000256" key="2">
    <source>
        <dbReference type="RuleBase" id="RU102079"/>
    </source>
</evidence>
<keyword evidence="1 2" id="KW-0430">Lectin</keyword>
<accession>A0A914YR01</accession>
<dbReference type="SMART" id="SM00276">
    <property type="entry name" value="GLECT"/>
    <property type="match status" value="1"/>
</dbReference>
<feature type="region of interest" description="Disordered" evidence="3">
    <location>
        <begin position="136"/>
        <end position="266"/>
    </location>
</feature>
<keyword evidence="5" id="KW-1185">Reference proteome</keyword>
<dbReference type="GO" id="GO:0030246">
    <property type="term" value="F:carbohydrate binding"/>
    <property type="evidence" value="ECO:0007669"/>
    <property type="project" value="UniProtKB-UniRule"/>
</dbReference>
<dbReference type="Proteomes" id="UP000887577">
    <property type="component" value="Unplaced"/>
</dbReference>
<feature type="compositionally biased region" description="Polar residues" evidence="3">
    <location>
        <begin position="245"/>
        <end position="266"/>
    </location>
</feature>